<evidence type="ECO:0000313" key="2">
    <source>
        <dbReference type="Proteomes" id="UP000010796"/>
    </source>
</evidence>
<evidence type="ECO:0008006" key="3">
    <source>
        <dbReference type="Google" id="ProtNLM"/>
    </source>
</evidence>
<accession>L0G406</accession>
<proteinExistence type="predicted"/>
<sequence>MSRFFLWIIGVAIAFAGCGDVSPDIDPDEYVYGEWILSKTFSPESGVSKEGDELLWEERYVFYRDSTFERMMSSASGDLLAKGNFTMDHRLDSGYLAHFQLQYTSGDVNLRSSCNANNQLKTEMVVMDYRGRLINRSAGPCDGWVLYFEK</sequence>
<reference evidence="2" key="1">
    <citation type="submission" date="2012-02" db="EMBL/GenBank/DDBJ databases">
        <title>The complete genome of Echinicola vietnamensis DSM 17526.</title>
        <authorList>
            <person name="Lucas S."/>
            <person name="Copeland A."/>
            <person name="Lapidus A."/>
            <person name="Glavina del Rio T."/>
            <person name="Dalin E."/>
            <person name="Tice H."/>
            <person name="Bruce D."/>
            <person name="Goodwin L."/>
            <person name="Pitluck S."/>
            <person name="Peters L."/>
            <person name="Ovchinnikova G."/>
            <person name="Teshima H."/>
            <person name="Kyrpides N."/>
            <person name="Mavromatis K."/>
            <person name="Ivanova N."/>
            <person name="Brettin T."/>
            <person name="Detter J.C."/>
            <person name="Han C."/>
            <person name="Larimer F."/>
            <person name="Land M."/>
            <person name="Hauser L."/>
            <person name="Markowitz V."/>
            <person name="Cheng J.-F."/>
            <person name="Hugenholtz P."/>
            <person name="Woyke T."/>
            <person name="Wu D."/>
            <person name="Brambilla E."/>
            <person name="Klenk H.-P."/>
            <person name="Eisen J.A."/>
        </authorList>
    </citation>
    <scope>NUCLEOTIDE SEQUENCE [LARGE SCALE GENOMIC DNA]</scope>
    <source>
        <strain evidence="2">DSM 17526 / LMG 23754 / KMM 6221</strain>
    </source>
</reference>
<dbReference type="HOGENOM" id="CLU_1783806_0_0_10"/>
<evidence type="ECO:0000313" key="1">
    <source>
        <dbReference type="EMBL" id="AGA80272.1"/>
    </source>
</evidence>
<keyword evidence="2" id="KW-1185">Reference proteome</keyword>
<dbReference type="Proteomes" id="UP000010796">
    <property type="component" value="Chromosome"/>
</dbReference>
<dbReference type="RefSeq" id="WP_015267807.1">
    <property type="nucleotide sequence ID" value="NC_019904.1"/>
</dbReference>
<dbReference type="STRING" id="926556.Echvi_4065"/>
<dbReference type="AlphaFoldDB" id="L0G406"/>
<dbReference type="KEGG" id="evi:Echvi_4065"/>
<name>L0G406_ECHVK</name>
<dbReference type="EMBL" id="CP003346">
    <property type="protein sequence ID" value="AGA80272.1"/>
    <property type="molecule type" value="Genomic_DNA"/>
</dbReference>
<dbReference type="PROSITE" id="PS51257">
    <property type="entry name" value="PROKAR_LIPOPROTEIN"/>
    <property type="match status" value="1"/>
</dbReference>
<dbReference type="OrthoDB" id="882993at2"/>
<organism evidence="1 2">
    <name type="scientific">Echinicola vietnamensis (strain DSM 17526 / LMG 23754 / KMM 6221)</name>
    <dbReference type="NCBI Taxonomy" id="926556"/>
    <lineage>
        <taxon>Bacteria</taxon>
        <taxon>Pseudomonadati</taxon>
        <taxon>Bacteroidota</taxon>
        <taxon>Cytophagia</taxon>
        <taxon>Cytophagales</taxon>
        <taxon>Cyclobacteriaceae</taxon>
        <taxon>Echinicola</taxon>
    </lineage>
</organism>
<gene>
    <name evidence="1" type="ordered locus">Echvi_4065</name>
</gene>
<protein>
    <recommendedName>
        <fullName evidence="3">Lipocalin-like domain-containing protein</fullName>
    </recommendedName>
</protein>